<dbReference type="GO" id="GO:0008234">
    <property type="term" value="F:cysteine-type peptidase activity"/>
    <property type="evidence" value="ECO:0007669"/>
    <property type="project" value="UniProtKB-KW"/>
</dbReference>
<keyword evidence="3" id="KW-0378">Hydrolase</keyword>
<reference evidence="6 7" key="1">
    <citation type="submission" date="2015-07" db="EMBL/GenBank/DDBJ databases">
        <title>Genome analysis of myxobacterium Chondromyces crocatus Cm c5 reveals a high potential for natural compound synthesis and the genetic basis for the loss of fruiting body formation.</title>
        <authorList>
            <person name="Zaburannyi N."/>
            <person name="Bunk B."/>
            <person name="Maier J."/>
            <person name="Overmann J."/>
            <person name="Mueller R."/>
        </authorList>
    </citation>
    <scope>NUCLEOTIDE SEQUENCE [LARGE SCALE GENOMIC DNA]</scope>
    <source>
        <strain evidence="6 7">Cm c5</strain>
    </source>
</reference>
<dbReference type="InterPro" id="IPR000064">
    <property type="entry name" value="NLP_P60_dom"/>
</dbReference>
<protein>
    <recommendedName>
        <fullName evidence="5">NlpC/P60 domain-containing protein</fullName>
    </recommendedName>
</protein>
<evidence type="ECO:0000256" key="2">
    <source>
        <dbReference type="ARBA" id="ARBA00022670"/>
    </source>
</evidence>
<accession>A0A0K1EEG9</accession>
<dbReference type="GO" id="GO:0006508">
    <property type="term" value="P:proteolysis"/>
    <property type="evidence" value="ECO:0007669"/>
    <property type="project" value="UniProtKB-KW"/>
</dbReference>
<evidence type="ECO:0000256" key="1">
    <source>
        <dbReference type="ARBA" id="ARBA00007074"/>
    </source>
</evidence>
<evidence type="ECO:0000313" key="6">
    <source>
        <dbReference type="EMBL" id="AKT39266.1"/>
    </source>
</evidence>
<keyword evidence="4" id="KW-0788">Thiol protease</keyword>
<dbReference type="InterPro" id="IPR038765">
    <property type="entry name" value="Papain-like_cys_pep_sf"/>
</dbReference>
<dbReference type="SUPFAM" id="SSF54001">
    <property type="entry name" value="Cysteine proteinases"/>
    <property type="match status" value="1"/>
</dbReference>
<feature type="domain" description="NlpC/P60" evidence="5">
    <location>
        <begin position="27"/>
        <end position="109"/>
    </location>
</feature>
<evidence type="ECO:0000256" key="3">
    <source>
        <dbReference type="ARBA" id="ARBA00022801"/>
    </source>
</evidence>
<comment type="similarity">
    <text evidence="1">Belongs to the peptidase C40 family.</text>
</comment>
<gene>
    <name evidence="6" type="ORF">CMC5_034140</name>
</gene>
<dbReference type="RefSeq" id="WP_050431387.1">
    <property type="nucleotide sequence ID" value="NZ_CP012159.1"/>
</dbReference>
<evidence type="ECO:0000313" key="7">
    <source>
        <dbReference type="Proteomes" id="UP000067626"/>
    </source>
</evidence>
<dbReference type="Pfam" id="PF00877">
    <property type="entry name" value="NLPC_P60"/>
    <property type="match status" value="1"/>
</dbReference>
<evidence type="ECO:0000256" key="4">
    <source>
        <dbReference type="ARBA" id="ARBA00022807"/>
    </source>
</evidence>
<evidence type="ECO:0000259" key="5">
    <source>
        <dbReference type="Pfam" id="PF00877"/>
    </source>
</evidence>
<dbReference type="KEGG" id="ccro:CMC5_034140"/>
<keyword evidence="7" id="KW-1185">Reference proteome</keyword>
<sequence>MSFDIAQAAANFETNLGREVLYSEMVCNQFVVAVLRQTVDASFPMIRADDFPHSPKFMKVDLPQPGDLVHWPGHIGIVLDPDKGTFIGSQTSTGVAVANYKSGYWNGSYGGKRPDAFLRFIH</sequence>
<dbReference type="EMBL" id="CP012159">
    <property type="protein sequence ID" value="AKT39266.1"/>
    <property type="molecule type" value="Genomic_DNA"/>
</dbReference>
<dbReference type="AlphaFoldDB" id="A0A0K1EEG9"/>
<dbReference type="OrthoDB" id="9813368at2"/>
<dbReference type="Gene3D" id="3.90.1720.10">
    <property type="entry name" value="endopeptidase domain like (from Nostoc punctiforme)"/>
    <property type="match status" value="1"/>
</dbReference>
<dbReference type="Proteomes" id="UP000067626">
    <property type="component" value="Chromosome"/>
</dbReference>
<keyword evidence="2" id="KW-0645">Protease</keyword>
<name>A0A0K1EEG9_CHOCO</name>
<proteinExistence type="inferred from homology"/>
<organism evidence="6 7">
    <name type="scientific">Chondromyces crocatus</name>
    <dbReference type="NCBI Taxonomy" id="52"/>
    <lineage>
        <taxon>Bacteria</taxon>
        <taxon>Pseudomonadati</taxon>
        <taxon>Myxococcota</taxon>
        <taxon>Polyangia</taxon>
        <taxon>Polyangiales</taxon>
        <taxon>Polyangiaceae</taxon>
        <taxon>Chondromyces</taxon>
    </lineage>
</organism>